<dbReference type="SUPFAM" id="SSF81383">
    <property type="entry name" value="F-box domain"/>
    <property type="match status" value="1"/>
</dbReference>
<dbReference type="InterPro" id="IPR036047">
    <property type="entry name" value="F-box-like_dom_sf"/>
</dbReference>
<dbReference type="Proteomes" id="UP000019116">
    <property type="component" value="Chromosome 5B"/>
</dbReference>
<dbReference type="RefSeq" id="XP_044394413.1">
    <property type="nucleotide sequence ID" value="XM_044538478.1"/>
</dbReference>
<evidence type="ECO:0000313" key="3">
    <source>
        <dbReference type="EnsemblPlants" id="TraesCS5B02G544300.1"/>
    </source>
</evidence>
<reference evidence="3" key="1">
    <citation type="submission" date="2018-08" db="EMBL/GenBank/DDBJ databases">
        <authorList>
            <person name="Rossello M."/>
        </authorList>
    </citation>
    <scope>NUCLEOTIDE SEQUENCE [LARGE SCALE GENOMIC DNA]</scope>
    <source>
        <strain evidence="3">cv. Chinese Spring</strain>
    </source>
</reference>
<dbReference type="RefSeq" id="XP_044394412.1">
    <property type="nucleotide sequence ID" value="XM_044538477.1"/>
</dbReference>
<reference evidence="3" key="2">
    <citation type="submission" date="2018-10" db="UniProtKB">
        <authorList>
            <consortium name="EnsemblPlants"/>
        </authorList>
    </citation>
    <scope>IDENTIFICATION</scope>
</reference>
<dbReference type="Pfam" id="PF12937">
    <property type="entry name" value="F-box-like"/>
    <property type="match status" value="1"/>
</dbReference>
<protein>
    <submittedName>
        <fullName evidence="3">Uncharacterized protein</fullName>
    </submittedName>
</protein>
<dbReference type="InterPro" id="IPR001810">
    <property type="entry name" value="F-box_dom"/>
</dbReference>
<proteinExistence type="predicted"/>
<dbReference type="Pfam" id="PF23635">
    <property type="entry name" value="Beta-prop_AT5G49610-like"/>
    <property type="match status" value="1"/>
</dbReference>
<evidence type="ECO:0000259" key="2">
    <source>
        <dbReference type="Pfam" id="PF23635"/>
    </source>
</evidence>
<gene>
    <name evidence="3" type="primary">LOC123117806</name>
</gene>
<dbReference type="Gramene" id="TraesCS5B02G544300.1">
    <property type="protein sequence ID" value="TraesCS5B02G544300.1"/>
    <property type="gene ID" value="TraesCS5B02G544300"/>
</dbReference>
<evidence type="ECO:0000259" key="1">
    <source>
        <dbReference type="Pfam" id="PF12937"/>
    </source>
</evidence>
<feature type="domain" description="F-box" evidence="1">
    <location>
        <begin position="13"/>
        <end position="54"/>
    </location>
</feature>
<keyword evidence="4" id="KW-1185">Reference proteome</keyword>
<dbReference type="AlphaFoldDB" id="A0A3B6LY83"/>
<dbReference type="Gramene" id="TraesLAC5B03G02972690.1">
    <property type="protein sequence ID" value="TraesLAC5B03G02972690.1"/>
    <property type="gene ID" value="TraesLAC5B03G02972690"/>
</dbReference>
<dbReference type="Gramene" id="TraesCS5B03G1327300.1">
    <property type="protein sequence ID" value="TraesCS5B03G1327300.1.CDS"/>
    <property type="gene ID" value="TraesCS5B03G1327300"/>
</dbReference>
<dbReference type="PANTHER" id="PTHR32133">
    <property type="entry name" value="OS07G0120400 PROTEIN"/>
    <property type="match status" value="1"/>
</dbReference>
<dbReference type="EnsemblPlants" id="TraesCS5B02G544300.1">
    <property type="protein sequence ID" value="TraesCS5B02G544300.1"/>
    <property type="gene ID" value="TraesCS5B02G544300"/>
</dbReference>
<name>A0A3B6LY83_WHEAT</name>
<dbReference type="InterPro" id="IPR056594">
    <property type="entry name" value="AT5G49610-like_b-prop"/>
</dbReference>
<dbReference type="GeneID" id="123117806"/>
<evidence type="ECO:0000313" key="4">
    <source>
        <dbReference type="Proteomes" id="UP000019116"/>
    </source>
</evidence>
<dbReference type="OrthoDB" id="605328at2759"/>
<dbReference type="Gramene" id="TraesSTA5B03G03009190.1">
    <property type="protein sequence ID" value="TraesSTA5B03G03009190.1"/>
    <property type="gene ID" value="TraesSTA5B03G03009190"/>
</dbReference>
<accession>A0A3B6LY83</accession>
<dbReference type="STRING" id="4565.A0A3B6LY83"/>
<dbReference type="Gramene" id="TraesRN5B0101296100.1">
    <property type="protein sequence ID" value="TraesRN5B0101296100.1"/>
    <property type="gene ID" value="TraesRN5B0101296100"/>
</dbReference>
<dbReference type="PANTHER" id="PTHR32133:SF320">
    <property type="entry name" value="F-BOX DOMAIN-CONTAINING PROTEIN"/>
    <property type="match status" value="1"/>
</dbReference>
<organism evidence="3">
    <name type="scientific">Triticum aestivum</name>
    <name type="common">Wheat</name>
    <dbReference type="NCBI Taxonomy" id="4565"/>
    <lineage>
        <taxon>Eukaryota</taxon>
        <taxon>Viridiplantae</taxon>
        <taxon>Streptophyta</taxon>
        <taxon>Embryophyta</taxon>
        <taxon>Tracheophyta</taxon>
        <taxon>Spermatophyta</taxon>
        <taxon>Magnoliopsida</taxon>
        <taxon>Liliopsida</taxon>
        <taxon>Poales</taxon>
        <taxon>Poaceae</taxon>
        <taxon>BOP clade</taxon>
        <taxon>Pooideae</taxon>
        <taxon>Triticodae</taxon>
        <taxon>Triticeae</taxon>
        <taxon>Triticinae</taxon>
        <taxon>Triticum</taxon>
    </lineage>
</organism>
<dbReference type="Gene3D" id="1.20.1280.50">
    <property type="match status" value="1"/>
</dbReference>
<feature type="domain" description="F-box protein AT5G49610-like beta-propeller" evidence="2">
    <location>
        <begin position="109"/>
        <end position="302"/>
    </location>
</feature>
<sequence length="384" mass="42455">MSRARSPPALDDDDLLPEILLRLPPQPSSLPRASLVCKRWRSVASDPAFSRRFRRHHRRNPPLLGLFRVEYNPHVELRFEPSLGAPNRISPERLSWRGNEDAGFYHPLGCRHGLVLILDTTQKQVLVWDPVTGDQHRVAIPPGFQLVRTLPSGAVLRGAAGDGDHFQVVLVGYGEEQIAQVLGCIYSSETGAWGDLISTSVRSKDIVASMDKPAVLVGDSLYWLLHPDGILEFDLDSKRLSVIPLPVELDLVSSSLLFSVIRADSGGLGFLLLSDFNAQLWERKTGSDGVTSWVLETTIEIDSLLPLDYAEEGGPPVILAYAEENNTALMLDVGHRGGLFMIQLKSFKFEKLLRNNNLDYFHLFESVYTAETCIGGGAGLLHST</sequence>